<accession>A0ABN9S4T8</accession>
<feature type="non-terminal residue" evidence="1">
    <location>
        <position position="341"/>
    </location>
</feature>
<comment type="caution">
    <text evidence="1">The sequence shown here is derived from an EMBL/GenBank/DDBJ whole genome shotgun (WGS) entry which is preliminary data.</text>
</comment>
<organism evidence="1 2">
    <name type="scientific">Prorocentrum cordatum</name>
    <dbReference type="NCBI Taxonomy" id="2364126"/>
    <lineage>
        <taxon>Eukaryota</taxon>
        <taxon>Sar</taxon>
        <taxon>Alveolata</taxon>
        <taxon>Dinophyceae</taxon>
        <taxon>Prorocentrales</taxon>
        <taxon>Prorocentraceae</taxon>
        <taxon>Prorocentrum</taxon>
    </lineage>
</organism>
<dbReference type="Proteomes" id="UP001189429">
    <property type="component" value="Unassembled WGS sequence"/>
</dbReference>
<gene>
    <name evidence="1" type="ORF">PCOR1329_LOCUS26493</name>
</gene>
<evidence type="ECO:0000313" key="2">
    <source>
        <dbReference type="Proteomes" id="UP001189429"/>
    </source>
</evidence>
<proteinExistence type="predicted"/>
<dbReference type="EMBL" id="CAUYUJ010009440">
    <property type="protein sequence ID" value="CAK0826782.1"/>
    <property type="molecule type" value="Genomic_DNA"/>
</dbReference>
<keyword evidence="2" id="KW-1185">Reference proteome</keyword>
<sequence length="341" mass="36340">RKAWQVFFAVNVNSIGALERETGWRVGIAPSVGAKGGWSAGALHATVPSVGITNGKGQWGISPPESKGRLASGALAAISKQGVAVVGSARLWVSEGMAVRNKAILRNSTSAARAAGRESVLGGDFNMGPTDLQEAGVLNGMGGITVFDAHMGSCTTMGVSRNRDYFIISKAPAGSAIAAKVQDQYNAAPCAPVLLRVPEQCEQTGMGDKWGLLGTTYEDLLSRRRNFVGADHYERRGHQQLLTYVWEALKTPNVEQASMGQKWVETLRWARRNAKGIPDKAIIAPLLERPRPAWSDRLEREVDGDAGACDGDADASGIGADMITAHRVEVGDLNHPESTIR</sequence>
<protein>
    <recommendedName>
        <fullName evidence="3">Endonuclease/exonuclease/phosphatase domain-containing protein</fullName>
    </recommendedName>
</protein>
<name>A0ABN9S4T8_9DINO</name>
<reference evidence="1" key="1">
    <citation type="submission" date="2023-10" db="EMBL/GenBank/DDBJ databases">
        <authorList>
            <person name="Chen Y."/>
            <person name="Shah S."/>
            <person name="Dougan E. K."/>
            <person name="Thang M."/>
            <person name="Chan C."/>
        </authorList>
    </citation>
    <scope>NUCLEOTIDE SEQUENCE [LARGE SCALE GENOMIC DNA]</scope>
</reference>
<evidence type="ECO:0008006" key="3">
    <source>
        <dbReference type="Google" id="ProtNLM"/>
    </source>
</evidence>
<evidence type="ECO:0000313" key="1">
    <source>
        <dbReference type="EMBL" id="CAK0826782.1"/>
    </source>
</evidence>
<feature type="non-terminal residue" evidence="1">
    <location>
        <position position="1"/>
    </location>
</feature>